<dbReference type="GeneID" id="82186857"/>
<evidence type="ECO:0000256" key="7">
    <source>
        <dbReference type="SAM" id="SignalP"/>
    </source>
</evidence>
<evidence type="ECO:0000313" key="9">
    <source>
        <dbReference type="EMBL" id="ANU57324.1"/>
    </source>
</evidence>
<reference evidence="10" key="1">
    <citation type="submission" date="2016-04" db="EMBL/GenBank/DDBJ databases">
        <title>Complete Genome Sequences of Twelve Strains of a Stable Defined Moderately Diverse Mouse Microbiota 2 (sDMDMm2).</title>
        <authorList>
            <person name="Uchimura Y."/>
            <person name="Wyss M."/>
            <person name="Brugiroux S."/>
            <person name="Limenitakis J.P."/>
            <person name="Stecher B."/>
            <person name="McCoy K.D."/>
            <person name="Macpherson A.J."/>
        </authorList>
    </citation>
    <scope>NUCLEOTIDE SEQUENCE [LARGE SCALE GENOMIC DNA]</scope>
    <source>
        <strain evidence="10">I48</strain>
    </source>
</reference>
<accession>A0A1C7GY65</accession>
<dbReference type="PRINTS" id="PR00738">
    <property type="entry name" value="GLHYDRLASE20"/>
</dbReference>
<dbReference type="InterPro" id="IPR015883">
    <property type="entry name" value="Glyco_hydro_20_cat"/>
</dbReference>
<dbReference type="CDD" id="cd06563">
    <property type="entry name" value="GH20_chitobiase-like"/>
    <property type="match status" value="1"/>
</dbReference>
<feature type="domain" description="F5/8 type C" evidence="8">
    <location>
        <begin position="609"/>
        <end position="745"/>
    </location>
</feature>
<evidence type="ECO:0000256" key="3">
    <source>
        <dbReference type="ARBA" id="ARBA00012663"/>
    </source>
</evidence>
<keyword evidence="7" id="KW-0732">Signal</keyword>
<dbReference type="InterPro" id="IPR000421">
    <property type="entry name" value="FA58C"/>
</dbReference>
<dbReference type="PANTHER" id="PTHR22600">
    <property type="entry name" value="BETA-HEXOSAMINIDASE"/>
    <property type="match status" value="1"/>
</dbReference>
<dbReference type="PROSITE" id="PS50022">
    <property type="entry name" value="FA58C_3"/>
    <property type="match status" value="1"/>
</dbReference>
<dbReference type="OrthoDB" id="1090159at2"/>
<dbReference type="InterPro" id="IPR015882">
    <property type="entry name" value="HEX_bac_N"/>
</dbReference>
<dbReference type="EC" id="3.2.1.52" evidence="3"/>
<evidence type="ECO:0000256" key="6">
    <source>
        <dbReference type="PIRSR" id="PIRSR625705-1"/>
    </source>
</evidence>
<dbReference type="InterPro" id="IPR025705">
    <property type="entry name" value="Beta_hexosaminidase_sua/sub"/>
</dbReference>
<dbReference type="Gene3D" id="3.30.379.10">
    <property type="entry name" value="Chitobiase/beta-hexosaminidase domain 2-like"/>
    <property type="match status" value="1"/>
</dbReference>
<evidence type="ECO:0000256" key="5">
    <source>
        <dbReference type="ARBA" id="ARBA00023295"/>
    </source>
</evidence>
<dbReference type="AlphaFoldDB" id="A0A1C7GY65"/>
<evidence type="ECO:0000256" key="2">
    <source>
        <dbReference type="ARBA" id="ARBA00006285"/>
    </source>
</evidence>
<feature type="chain" id="PRO_5008886670" description="beta-N-acetylhexosaminidase" evidence="7">
    <location>
        <begin position="23"/>
        <end position="774"/>
    </location>
</feature>
<dbReference type="Gene3D" id="2.60.120.260">
    <property type="entry name" value="Galactose-binding domain-like"/>
    <property type="match status" value="1"/>
</dbReference>
<dbReference type="InterPro" id="IPR026876">
    <property type="entry name" value="Fn3_assoc_repeat"/>
</dbReference>
<comment type="catalytic activity">
    <reaction evidence="1">
        <text>Hydrolysis of terminal non-reducing N-acetyl-D-hexosamine residues in N-acetyl-beta-D-hexosaminides.</text>
        <dbReference type="EC" id="3.2.1.52"/>
    </reaction>
</comment>
<gene>
    <name evidence="9" type="ORF">A4V03_06880</name>
</gene>
<dbReference type="Pfam" id="PF00728">
    <property type="entry name" value="Glyco_hydro_20"/>
    <property type="match status" value="1"/>
</dbReference>
<proteinExistence type="inferred from homology"/>
<dbReference type="GO" id="GO:0030203">
    <property type="term" value="P:glycosaminoglycan metabolic process"/>
    <property type="evidence" value="ECO:0007669"/>
    <property type="project" value="TreeGrafter"/>
</dbReference>
<comment type="similarity">
    <text evidence="2">Belongs to the glycosyl hydrolase 20 family.</text>
</comment>
<keyword evidence="5" id="KW-0326">Glycosidase</keyword>
<dbReference type="Pfam" id="PF13287">
    <property type="entry name" value="Fn3_assoc"/>
    <property type="match status" value="1"/>
</dbReference>
<dbReference type="GO" id="GO:0004563">
    <property type="term" value="F:beta-N-acetylhexosaminidase activity"/>
    <property type="evidence" value="ECO:0007669"/>
    <property type="project" value="UniProtKB-EC"/>
</dbReference>
<feature type="signal peptide" evidence="7">
    <location>
        <begin position="1"/>
        <end position="22"/>
    </location>
</feature>
<organism evidence="9 10">
    <name type="scientific">Bacteroides caecimuris</name>
    <dbReference type="NCBI Taxonomy" id="1796613"/>
    <lineage>
        <taxon>Bacteria</taxon>
        <taxon>Pseudomonadati</taxon>
        <taxon>Bacteroidota</taxon>
        <taxon>Bacteroidia</taxon>
        <taxon>Bacteroidales</taxon>
        <taxon>Bacteroidaceae</taxon>
        <taxon>Bacteroides</taxon>
    </lineage>
</organism>
<dbReference type="PROSITE" id="PS51257">
    <property type="entry name" value="PROKAR_LIPOPROTEIN"/>
    <property type="match status" value="1"/>
</dbReference>
<dbReference type="Gene3D" id="3.20.20.80">
    <property type="entry name" value="Glycosidases"/>
    <property type="match status" value="1"/>
</dbReference>
<dbReference type="PANTHER" id="PTHR22600:SF57">
    <property type="entry name" value="BETA-N-ACETYLHEXOSAMINIDASE"/>
    <property type="match status" value="1"/>
</dbReference>
<dbReference type="SUPFAM" id="SSF51445">
    <property type="entry name" value="(Trans)glycosidases"/>
    <property type="match status" value="1"/>
</dbReference>
<dbReference type="SUPFAM" id="SSF49785">
    <property type="entry name" value="Galactose-binding domain-like"/>
    <property type="match status" value="1"/>
</dbReference>
<dbReference type="InterPro" id="IPR008979">
    <property type="entry name" value="Galactose-bd-like_sf"/>
</dbReference>
<name>A0A1C7GY65_9BACE</name>
<dbReference type="GO" id="GO:0005975">
    <property type="term" value="P:carbohydrate metabolic process"/>
    <property type="evidence" value="ECO:0007669"/>
    <property type="project" value="InterPro"/>
</dbReference>
<dbReference type="Proteomes" id="UP000092631">
    <property type="component" value="Chromosome"/>
</dbReference>
<dbReference type="InterPro" id="IPR029018">
    <property type="entry name" value="Hex-like_dom2"/>
</dbReference>
<dbReference type="Pfam" id="PF02838">
    <property type="entry name" value="Glyco_hydro_20b"/>
    <property type="match status" value="1"/>
</dbReference>
<dbReference type="GO" id="GO:0016020">
    <property type="term" value="C:membrane"/>
    <property type="evidence" value="ECO:0007669"/>
    <property type="project" value="TreeGrafter"/>
</dbReference>
<keyword evidence="4" id="KW-0378">Hydrolase</keyword>
<dbReference type="RefSeq" id="WP_065538406.1">
    <property type="nucleotide sequence ID" value="NZ_CAPDLJ010000011.1"/>
</dbReference>
<dbReference type="Pfam" id="PF00754">
    <property type="entry name" value="F5_F8_type_C"/>
    <property type="match status" value="1"/>
</dbReference>
<sequence>MKQLLKLTGCLALAGLFASCQSAQQEANYQIIPMPQEMVTAQGTPFILKSGVKILYPEGNEKMQRNAQFLADYLKTATGKDFAIEAGTEGKNAIVLTLDAANENPESYQLKVAGDGITIAGPTEAGVFYGIQSLRKSLPVAVGADISMPAVEINDAPRFGYRGAHFDTSRHFFTVDEVKTYIDMMALHNMNRFHWHITEDQGWRLEIKKYPKLTEIGSKRTETVIGRNSGEYDGKPYGGFYTQEQAKEIVAYAAERYITVIPEIDLPGHMQAALAAYPELGCTGGPYEVWRQWGVSEDVLCAGNDQVLKFLEDVFTELIEIFPSEYIHVGGDECPKVRWEKCPKCQARIKALGLKSDDKHSKEERLQSFVINHIEKFLNDHGRQIIGWDEILEGGLAPNATVMSWRGEKGGIEAAKQKHDVIMTPNTYLYFDYYQTKDVDNEPLAIGGYLPLERVYSYEPMPVSLTPEEQTYIKGVQANLWTEYIPTFPHVQYMVLPRWAALCEVQWSSPEKKNYADFLSRLPQLIRWYDAEGYNYAKHAFDVQAEFDPNPAEGTMDVTLSTIDNAPVHYTLDGTEPTAASPVCEGVLKIKENATLSAKAIRPTGESKVLTEKIDFCKSTMKPIVANQPINEQYLFKGASTLNDGLRGNSSYRSGRWIAFNGNDMDLTIDLQQPTEISSVAISVNVAKGDWVFDARNLSVEVSDDGKTFKKIASEEYPAMKETDKDGIVDHQLTFAPVTTQYVRVVASPEKTLPEWHGGKGKNAFLFVDEIKID</sequence>
<dbReference type="EMBL" id="CP015401">
    <property type="protein sequence ID" value="ANU57324.1"/>
    <property type="molecule type" value="Genomic_DNA"/>
</dbReference>
<dbReference type="SUPFAM" id="SSF55545">
    <property type="entry name" value="beta-N-acetylhexosaminidase-like domain"/>
    <property type="match status" value="1"/>
</dbReference>
<evidence type="ECO:0000256" key="1">
    <source>
        <dbReference type="ARBA" id="ARBA00001231"/>
    </source>
</evidence>
<keyword evidence="10" id="KW-1185">Reference proteome</keyword>
<evidence type="ECO:0000259" key="8">
    <source>
        <dbReference type="PROSITE" id="PS50022"/>
    </source>
</evidence>
<evidence type="ECO:0000313" key="10">
    <source>
        <dbReference type="Proteomes" id="UP000092631"/>
    </source>
</evidence>
<evidence type="ECO:0000256" key="4">
    <source>
        <dbReference type="ARBA" id="ARBA00022801"/>
    </source>
</evidence>
<feature type="active site" description="Proton donor" evidence="6">
    <location>
        <position position="333"/>
    </location>
</feature>
<dbReference type="InterPro" id="IPR017853">
    <property type="entry name" value="GH"/>
</dbReference>
<dbReference type="KEGG" id="bcae:A4V03_06880"/>
<protein>
    <recommendedName>
        <fullName evidence="3">beta-N-acetylhexosaminidase</fullName>
        <ecNumber evidence="3">3.2.1.52</ecNumber>
    </recommendedName>
</protein>